<dbReference type="STRING" id="48709.A0A1D2NGW5"/>
<keyword evidence="8" id="KW-0804">Transcription</keyword>
<comment type="caution">
    <text evidence="13">The sequence shown here is derived from an EMBL/GenBank/DDBJ whole genome shotgun (WGS) entry which is preliminary data.</text>
</comment>
<keyword evidence="7" id="KW-0805">Transcription regulation</keyword>
<dbReference type="PROSITE" id="PS00028">
    <property type="entry name" value="ZINC_FINGER_C2H2_1"/>
    <property type="match status" value="3"/>
</dbReference>
<evidence type="ECO:0000256" key="1">
    <source>
        <dbReference type="ARBA" id="ARBA00004123"/>
    </source>
</evidence>
<dbReference type="Proteomes" id="UP000094527">
    <property type="component" value="Unassembled WGS sequence"/>
</dbReference>
<dbReference type="InterPro" id="IPR036236">
    <property type="entry name" value="Znf_C2H2_sf"/>
</dbReference>
<dbReference type="GO" id="GO:0005634">
    <property type="term" value="C:nucleus"/>
    <property type="evidence" value="ECO:0007669"/>
    <property type="project" value="UniProtKB-SubCell"/>
</dbReference>
<keyword evidence="3" id="KW-0479">Metal-binding</keyword>
<dbReference type="GO" id="GO:0001228">
    <property type="term" value="F:DNA-binding transcription activator activity, RNA polymerase II-specific"/>
    <property type="evidence" value="ECO:0007669"/>
    <property type="project" value="TreeGrafter"/>
</dbReference>
<evidence type="ECO:0000256" key="8">
    <source>
        <dbReference type="ARBA" id="ARBA00023163"/>
    </source>
</evidence>
<protein>
    <submittedName>
        <fullName evidence="13">Zinc finger and BTB domain-containing protein 17</fullName>
    </submittedName>
</protein>
<evidence type="ECO:0000256" key="5">
    <source>
        <dbReference type="ARBA" id="ARBA00022771"/>
    </source>
</evidence>
<feature type="region of interest" description="Disordered" evidence="11">
    <location>
        <begin position="1"/>
        <end position="111"/>
    </location>
</feature>
<evidence type="ECO:0000256" key="7">
    <source>
        <dbReference type="ARBA" id="ARBA00023015"/>
    </source>
</evidence>
<evidence type="ECO:0000256" key="3">
    <source>
        <dbReference type="ARBA" id="ARBA00022723"/>
    </source>
</evidence>
<accession>A0A1D2NGW5</accession>
<dbReference type="SMART" id="SM00355">
    <property type="entry name" value="ZnF_C2H2"/>
    <property type="match status" value="3"/>
</dbReference>
<dbReference type="Pfam" id="PF00096">
    <property type="entry name" value="zf-C2H2"/>
    <property type="match status" value="3"/>
</dbReference>
<dbReference type="PANTHER" id="PTHR24376:SF235">
    <property type="entry name" value="C2H2-TYPE DOMAIN-CONTAINING PROTEIN"/>
    <property type="match status" value="1"/>
</dbReference>
<organism evidence="13 14">
    <name type="scientific">Orchesella cincta</name>
    <name type="common">Springtail</name>
    <name type="synonym">Podura cincta</name>
    <dbReference type="NCBI Taxonomy" id="48709"/>
    <lineage>
        <taxon>Eukaryota</taxon>
        <taxon>Metazoa</taxon>
        <taxon>Ecdysozoa</taxon>
        <taxon>Arthropoda</taxon>
        <taxon>Hexapoda</taxon>
        <taxon>Collembola</taxon>
        <taxon>Entomobryomorpha</taxon>
        <taxon>Entomobryoidea</taxon>
        <taxon>Orchesellidae</taxon>
        <taxon>Orchesellinae</taxon>
        <taxon>Orchesella</taxon>
    </lineage>
</organism>
<evidence type="ECO:0000256" key="10">
    <source>
        <dbReference type="PROSITE-ProRule" id="PRU00042"/>
    </source>
</evidence>
<feature type="compositionally biased region" description="Low complexity" evidence="11">
    <location>
        <begin position="77"/>
        <end position="89"/>
    </location>
</feature>
<sequence length="968" mass="106045">METRILTPQGLKVITVDVKCRRKSKNSHNSSDSFDKGEDEKPSSSSGHFETSDQENPERTSSSLNYSSDERQHKSSYRSSSSSSSSSSSPETSDNEQGPSDSHRFSDRDNSVIGSSENRFIKRRLRTRSKVYTRTQVKICASSVIEKGTLFSANDGDVQVVYLKDVPVIAKDDIRFVFGGFEKISLAPHTSPTADPLISSASATSSSVKVGISRKHKQGGNLLIRLCNWVRFLQHNPNTNPTATKPVSNSDSDEDIDERDNKKAVNYRETGNSDDKGNNNIIARFIDGRPVFEVTSRLVPGTELRTYFDMDSITQSSPFMMMMSTTTPSTIGTVSSSPSHYQKPSSCITSSNLSTFLGVSCHDGLISSNRDEKGQLYKKLSTLHPSEYHHYQNEKRGDGSSKLNSGFRLWAGNGVGMVDYGKWIGGREKSESSSGDFGTKENLIVGSDGPLDLSTLPNLAMTEPLKVGTPFDSPDSNDDDDCKKIPIQNIKKESSFGSSGSSTLFSIRNVLKQSSPPSKLFQPYSLEFDRGDTRKRGHRSFTPPHPFTAPSSLATPPSIRSSSSQSPVRNSPIVRPILRTRGRERSLLPCEVCGKAFDRPSLLKRHLRTHTGEKHIFAMCVARKNTQWRKAPYLQICKQSFHSLQRSTQNAFCVASLIPTPGDLKSHQYCHTGTWPFTCPVCHRGFSKQTNLRNHLLLHSGMGSSSSKPGDKNHTCNICQKSFALACNLRAHLRTHEQDPVSSCLVCKRTFLTSLNMLVNGRCRSCILNTQSNTNVSPSTVVSNPVVSTKGSTMEPSTMVSHTISSSLQQQTNLNSQQSNNPMQIGSLAMAQIPGFTIPFPTSLSSLQGGLHFSNAATASSNSSSAAAAAASLFRNGGANNGANSTSNPFLEQLFEWNYRFAKETAGSLSLGIMQQKLLESQVLAAQLMSVSANNSGFGLSTIPDILRLRPTEFQQMDIGNDSKYLQR</sequence>
<dbReference type="AlphaFoldDB" id="A0A1D2NGW5"/>
<feature type="domain" description="C2H2-type" evidence="12">
    <location>
        <begin position="714"/>
        <end position="741"/>
    </location>
</feature>
<feature type="compositionally biased region" description="Basic and acidic residues" evidence="11">
    <location>
        <begin position="101"/>
        <end position="110"/>
    </location>
</feature>
<feature type="domain" description="C2H2-type" evidence="12">
    <location>
        <begin position="677"/>
        <end position="704"/>
    </location>
</feature>
<evidence type="ECO:0000256" key="4">
    <source>
        <dbReference type="ARBA" id="ARBA00022737"/>
    </source>
</evidence>
<keyword evidence="4" id="KW-0677">Repeat</keyword>
<reference evidence="13 14" key="1">
    <citation type="journal article" date="2016" name="Genome Biol. Evol.">
        <title>Gene Family Evolution Reflects Adaptation to Soil Environmental Stressors in the Genome of the Collembolan Orchesella cincta.</title>
        <authorList>
            <person name="Faddeeva-Vakhrusheva A."/>
            <person name="Derks M.F."/>
            <person name="Anvar S.Y."/>
            <person name="Agamennone V."/>
            <person name="Suring W."/>
            <person name="Smit S."/>
            <person name="van Straalen N.M."/>
            <person name="Roelofs D."/>
        </authorList>
    </citation>
    <scope>NUCLEOTIDE SEQUENCE [LARGE SCALE GENOMIC DNA]</scope>
    <source>
        <tissue evidence="13">Mixed pool</tissue>
    </source>
</reference>
<dbReference type="GO" id="GO:0000978">
    <property type="term" value="F:RNA polymerase II cis-regulatory region sequence-specific DNA binding"/>
    <property type="evidence" value="ECO:0007669"/>
    <property type="project" value="TreeGrafter"/>
</dbReference>
<dbReference type="InterPro" id="IPR013087">
    <property type="entry name" value="Znf_C2H2_type"/>
</dbReference>
<gene>
    <name evidence="13" type="ORF">Ocin01_02183</name>
</gene>
<keyword evidence="5 10" id="KW-0863">Zinc-finger</keyword>
<evidence type="ECO:0000313" key="13">
    <source>
        <dbReference type="EMBL" id="ODN04501.1"/>
    </source>
</evidence>
<comment type="subcellular location">
    <subcellularLocation>
        <location evidence="1">Nucleus</location>
    </subcellularLocation>
</comment>
<keyword evidence="9" id="KW-0539">Nucleus</keyword>
<evidence type="ECO:0000256" key="9">
    <source>
        <dbReference type="ARBA" id="ARBA00023242"/>
    </source>
</evidence>
<dbReference type="GO" id="GO:0008270">
    <property type="term" value="F:zinc ion binding"/>
    <property type="evidence" value="ECO:0007669"/>
    <property type="project" value="UniProtKB-KW"/>
</dbReference>
<evidence type="ECO:0000256" key="11">
    <source>
        <dbReference type="SAM" id="MobiDB-lite"/>
    </source>
</evidence>
<evidence type="ECO:0000256" key="6">
    <source>
        <dbReference type="ARBA" id="ARBA00022833"/>
    </source>
</evidence>
<dbReference type="FunFam" id="3.30.160.60:FF:000065">
    <property type="entry name" value="B-cell CLL/lymphoma 6, member B"/>
    <property type="match status" value="1"/>
</dbReference>
<evidence type="ECO:0000259" key="12">
    <source>
        <dbReference type="PROSITE" id="PS50157"/>
    </source>
</evidence>
<dbReference type="PANTHER" id="PTHR24376">
    <property type="entry name" value="ZINC FINGER PROTEIN"/>
    <property type="match status" value="1"/>
</dbReference>
<dbReference type="PROSITE" id="PS50157">
    <property type="entry name" value="ZINC_FINGER_C2H2_2"/>
    <property type="match status" value="3"/>
</dbReference>
<feature type="compositionally biased region" description="Polar residues" evidence="11">
    <location>
        <begin position="90"/>
        <end position="100"/>
    </location>
</feature>
<name>A0A1D2NGW5_ORCCI</name>
<feature type="region of interest" description="Disordered" evidence="11">
    <location>
        <begin position="238"/>
        <end position="279"/>
    </location>
</feature>
<feature type="domain" description="C2H2-type" evidence="12">
    <location>
        <begin position="588"/>
        <end position="615"/>
    </location>
</feature>
<proteinExistence type="inferred from homology"/>
<dbReference type="Gene3D" id="3.30.160.60">
    <property type="entry name" value="Classic Zinc Finger"/>
    <property type="match status" value="3"/>
</dbReference>
<dbReference type="SUPFAM" id="SSF57667">
    <property type="entry name" value="beta-beta-alpha zinc fingers"/>
    <property type="match status" value="3"/>
</dbReference>
<comment type="similarity">
    <text evidence="2">Belongs to the krueppel C2H2-type zinc-finger protein family.</text>
</comment>
<dbReference type="FunFam" id="3.30.160.60:FF:000193">
    <property type="entry name" value="Zinc finger protein 300"/>
    <property type="match status" value="1"/>
</dbReference>
<evidence type="ECO:0000256" key="2">
    <source>
        <dbReference type="ARBA" id="ARBA00006991"/>
    </source>
</evidence>
<keyword evidence="6" id="KW-0862">Zinc</keyword>
<evidence type="ECO:0000313" key="14">
    <source>
        <dbReference type="Proteomes" id="UP000094527"/>
    </source>
</evidence>
<dbReference type="EMBL" id="LJIJ01000042">
    <property type="protein sequence ID" value="ODN04501.1"/>
    <property type="molecule type" value="Genomic_DNA"/>
</dbReference>
<feature type="compositionally biased region" description="Low complexity" evidence="11">
    <location>
        <begin position="551"/>
        <end position="571"/>
    </location>
</feature>
<feature type="compositionally biased region" description="Basic and acidic residues" evidence="11">
    <location>
        <begin position="33"/>
        <end position="42"/>
    </location>
</feature>
<feature type="region of interest" description="Disordered" evidence="11">
    <location>
        <begin position="531"/>
        <end position="571"/>
    </location>
</feature>
<feature type="compositionally biased region" description="Polar residues" evidence="11">
    <location>
        <begin position="238"/>
        <end position="250"/>
    </location>
</feature>
<keyword evidence="14" id="KW-1185">Reference proteome</keyword>